<dbReference type="InterPro" id="IPR052817">
    <property type="entry name" value="MIT_domain_contain_protein1"/>
</dbReference>
<sequence length="242" mass="28222">MNIESAAVNILKRGVELDTKKRYTEALVCYQEGLQVLVDKMRDENDDAKKSYLRKKVEEYMNRAETIKRLVLKQKEEGKFHEQVQIENNSTGHGYKTLFGRFLDEEVQYVVVEDPYIRSFHQCQNFLRLCEILVKSCENLRIIKLKTSKDGKSEANQNAWFINLTDDLEKYGIKLLVEYSETLHDRQIILSSGWIIKIGRGLDFYKAPNNKFCLGVYDLDLRQCHETTVDIVHSKNVKQSCG</sequence>
<dbReference type="Pfam" id="PF16565">
    <property type="entry name" value="MIT_C"/>
    <property type="match status" value="1"/>
</dbReference>
<dbReference type="Gene3D" id="1.20.58.80">
    <property type="entry name" value="Phosphotransferase system, lactose/cellobiose-type IIA subunit"/>
    <property type="match status" value="1"/>
</dbReference>
<organism evidence="2 3">
    <name type="scientific">Bicyclus anynana</name>
    <name type="common">Squinting bush brown butterfly</name>
    <dbReference type="NCBI Taxonomy" id="110368"/>
    <lineage>
        <taxon>Eukaryota</taxon>
        <taxon>Metazoa</taxon>
        <taxon>Ecdysozoa</taxon>
        <taxon>Arthropoda</taxon>
        <taxon>Hexapoda</taxon>
        <taxon>Insecta</taxon>
        <taxon>Pterygota</taxon>
        <taxon>Neoptera</taxon>
        <taxon>Endopterygota</taxon>
        <taxon>Lepidoptera</taxon>
        <taxon>Glossata</taxon>
        <taxon>Ditrysia</taxon>
        <taxon>Papilionoidea</taxon>
        <taxon>Nymphalidae</taxon>
        <taxon>Satyrinae</taxon>
        <taxon>Satyrini</taxon>
        <taxon>Mycalesina</taxon>
        <taxon>Bicyclus</taxon>
    </lineage>
</organism>
<dbReference type="KEGG" id="bany:112049142"/>
<dbReference type="CDD" id="cd02685">
    <property type="entry name" value="MIT_C"/>
    <property type="match status" value="1"/>
</dbReference>
<dbReference type="SUPFAM" id="SSF116846">
    <property type="entry name" value="MIT domain"/>
    <property type="match status" value="1"/>
</dbReference>
<protein>
    <submittedName>
        <fullName evidence="3">MIT domain-containing protein 1</fullName>
    </submittedName>
</protein>
<dbReference type="Pfam" id="PF04212">
    <property type="entry name" value="MIT"/>
    <property type="match status" value="1"/>
</dbReference>
<evidence type="ECO:0000313" key="2">
    <source>
        <dbReference type="Proteomes" id="UP001652582"/>
    </source>
</evidence>
<reference evidence="3" key="1">
    <citation type="submission" date="2025-08" db="UniProtKB">
        <authorList>
            <consortium name="RefSeq"/>
        </authorList>
    </citation>
    <scope>IDENTIFICATION</scope>
</reference>
<dbReference type="InterPro" id="IPR032341">
    <property type="entry name" value="MITD1_C"/>
</dbReference>
<evidence type="ECO:0000313" key="3">
    <source>
        <dbReference type="RefSeq" id="XP_023942706.1"/>
    </source>
</evidence>
<accession>A0A6J1NHW3</accession>
<dbReference type="PANTHER" id="PTHR21222:SF1">
    <property type="entry name" value="MIT DOMAIN-CONTAINING PROTEIN 1"/>
    <property type="match status" value="1"/>
</dbReference>
<dbReference type="SMART" id="SM00745">
    <property type="entry name" value="MIT"/>
    <property type="match status" value="1"/>
</dbReference>
<dbReference type="InterPro" id="IPR036181">
    <property type="entry name" value="MIT_dom_sf"/>
</dbReference>
<dbReference type="AlphaFoldDB" id="A0A6J1NHW3"/>
<dbReference type="PANTHER" id="PTHR21222">
    <property type="entry name" value="MIT DOMAIN-CONTAINING PROTEIN 1"/>
    <property type="match status" value="1"/>
</dbReference>
<dbReference type="RefSeq" id="XP_023942706.1">
    <property type="nucleotide sequence ID" value="XM_024086938.2"/>
</dbReference>
<dbReference type="Gene3D" id="3.30.870.30">
    <property type="entry name" value="MITD, C-terminal phospholipase D-like domain"/>
    <property type="match status" value="1"/>
</dbReference>
<name>A0A6J1NHW3_BICAN</name>
<evidence type="ECO:0000259" key="1">
    <source>
        <dbReference type="SMART" id="SM00745"/>
    </source>
</evidence>
<keyword evidence="2" id="KW-1185">Reference proteome</keyword>
<dbReference type="OrthoDB" id="19553at2759"/>
<dbReference type="Proteomes" id="UP001652582">
    <property type="component" value="Chromosome 23"/>
</dbReference>
<feature type="domain" description="MIT" evidence="1">
    <location>
        <begin position="2"/>
        <end position="78"/>
    </location>
</feature>
<proteinExistence type="predicted"/>
<dbReference type="InterPro" id="IPR007330">
    <property type="entry name" value="MIT_dom"/>
</dbReference>
<gene>
    <name evidence="3" type="primary">LOC112049142</name>
</gene>
<dbReference type="GeneID" id="112049142"/>
<dbReference type="InterPro" id="IPR038113">
    <property type="entry name" value="MITD1_C_sf"/>
</dbReference>